<evidence type="ECO:0000313" key="3">
    <source>
        <dbReference type="Proteomes" id="UP001326199"/>
    </source>
</evidence>
<sequence>MYVPPLTHSLPNGKAKHILDNDNPSFIKQLDEVKLGIDNGKQALETAMAKSDREMKKMEESYNERAQEVESLEGEVKALNRQITDPVNEAAYNKKTTLNGVGWDLVEGDYPELLSSKRPQLHGLSMAHLSQRLLNISVGAQKSTLCQKIALRALHVPKGLLRGFSARRYVFRGLSSV</sequence>
<comment type="caution">
    <text evidence="2">The sequence shown here is derived from an EMBL/GenBank/DDBJ whole genome shotgun (WGS) entry which is preliminary data.</text>
</comment>
<dbReference type="RefSeq" id="XP_062766190.1">
    <property type="nucleotide sequence ID" value="XM_062912219.1"/>
</dbReference>
<organism evidence="2 3">
    <name type="scientific">Podospora pseudopauciseta</name>
    <dbReference type="NCBI Taxonomy" id="2093780"/>
    <lineage>
        <taxon>Eukaryota</taxon>
        <taxon>Fungi</taxon>
        <taxon>Dikarya</taxon>
        <taxon>Ascomycota</taxon>
        <taxon>Pezizomycotina</taxon>
        <taxon>Sordariomycetes</taxon>
        <taxon>Sordariomycetidae</taxon>
        <taxon>Sordariales</taxon>
        <taxon>Podosporaceae</taxon>
        <taxon>Podospora</taxon>
    </lineage>
</organism>
<keyword evidence="1" id="KW-0175">Coiled coil</keyword>
<dbReference type="Proteomes" id="UP001326199">
    <property type="component" value="Unassembled WGS sequence"/>
</dbReference>
<keyword evidence="3" id="KW-1185">Reference proteome</keyword>
<accession>A0ABR0HE79</accession>
<reference evidence="2 3" key="1">
    <citation type="journal article" date="2023" name="bioRxiv">
        <title>High-quality genome assemblies of four members of thePodospora anserinaspecies complex.</title>
        <authorList>
            <person name="Ament-Velasquez S.L."/>
            <person name="Vogan A.A."/>
            <person name="Wallerman O."/>
            <person name="Hartmann F."/>
            <person name="Gautier V."/>
            <person name="Silar P."/>
            <person name="Giraud T."/>
            <person name="Johannesson H."/>
        </authorList>
    </citation>
    <scope>NUCLEOTIDE SEQUENCE [LARGE SCALE GENOMIC DNA]</scope>
    <source>
        <strain evidence="2 3">CBS 411.78</strain>
    </source>
</reference>
<evidence type="ECO:0000313" key="2">
    <source>
        <dbReference type="EMBL" id="KAK4666224.1"/>
    </source>
</evidence>
<protein>
    <submittedName>
        <fullName evidence="2">Uncharacterized protein</fullName>
    </submittedName>
</protein>
<gene>
    <name evidence="2" type="ORF">QC763_405765</name>
</gene>
<dbReference type="EMBL" id="JAFFHB010000005">
    <property type="protein sequence ID" value="KAK4666224.1"/>
    <property type="molecule type" value="Genomic_DNA"/>
</dbReference>
<feature type="coiled-coil region" evidence="1">
    <location>
        <begin position="41"/>
        <end position="82"/>
    </location>
</feature>
<evidence type="ECO:0000256" key="1">
    <source>
        <dbReference type="SAM" id="Coils"/>
    </source>
</evidence>
<dbReference type="GeneID" id="87932562"/>
<name>A0ABR0HE79_9PEZI</name>
<proteinExistence type="predicted"/>